<dbReference type="Pfam" id="PF00041">
    <property type="entry name" value="fn3"/>
    <property type="match status" value="1"/>
</dbReference>
<sequence>MYFRTPSPEVIWLDTSGKPIPADSDRFKISTADQETRLTVLKIDSDVAGKYVLVLKNELGEAQCEIPLEVSIPFVPGRPVLQKQGINSISLQWTAIPTFIDNKTVKYIIEMKKEGKDEWMKVTVCNQPSVTINELEAQQFYRFRIFIGDEKLSKDEKEEVQIIKDELFISEKPSEFDALHELQPKIAEEEKRTRRERKKKLARTEIEFDSKLVDVTVNLGDSVELFVAVNSVHEPQVRWYRNEQVIDINDSRFIIKRENNRYGIKIISCEALDSGRWKVIAQNSDGQCESECQITVIKPADFTVPQFTKSLENIECEESSKVTLEVGVRANPKPQILWYFENIELYEKERYKLKADQVDGSYSFSIMPAIPKDSGVYRCIAKNIAGVAETYCNLTVNKRVRVTLDDKAPVFQMPLTDNEISEGCKMTLACAVTGTPNPSLQWFKNGKKLIDNDFVIKFERGLCTLTKDVVKLGDAGVYKCVAENMNGSSASECSVHIKPSGAINIKPYFKIPLTETSTISGSEVVLGCKVIGLPEPVITWYKDGQKLLFENRMLHCSYHNGNVRLNIMNVTANDSGEYLCEAVNAFGKDVSQCIVKVIDMASGSALERERESTSPTALEDETKAPVFTAPLHDVVFNEGSREILEVEVDAHPKPMIEWLLNGKLLQESSAIRSHFDGHLAILEISEVHSEHQGEVICRAVNKLGSAETRCSVLLDESKTFAEVPKIPEFCEKLRSIKVKNEGDTLTLKCKVIGQPEPEIQWLLNGKVIKTNAQKRIRTFDDGVSLLEILNITSESCGTYTALARNVYGDAHTSAEISLDGQVTTVMKKPFFVIEPRSYLVVEEDSVLSIVCGIDGKPEPEIYWFKEHSVISDDRVIIRKEGISHQIIISSVSSKDEGIYTIEAQNIGGKIRADIQVNVTPKEKLTVIEETGLLPPGKPFAAHLNKNSLLLQWEASNDKAKVEEYIIEQRRPDDQTWSVVGASRETQLLITGLQPNTEYVFRVAAKNKAGQGAYSSTSEVITTLPLGRKPTFESLPPTQIVLNEEDIELIAEYSGDPIPSVKWYYNGIEISSKMNNITVVKLSDRSSKLVIRNPKPIIHTGIYSCHIVNETGEAISETRIIQQVEVSTREEVFEEIQVEHLVGAPRVVKPLSNETTTTGQEFILTCEIQSCPKGVISWFKNDERLAPVGRYEMHEQDDICKLICHKAQSSDTGTYRCVLTNSVGFAQSTCSLTVLPRILQMAPKFEVLLEDRTALSGKDVKMKCQVTGNPEPQITWMRDGVLISTNRHQKLEFSEDGWCSLTIFNCTAEDTGLYLCTACNVVGSKSSQCMLTIVDISGPDKHLVTAEIKEALYCKPKFTRAPSAVVETVEGSMVKLTSRAIGQPTPIVKWFKDGKEVTLLHKQPDKEAPNFVVDLVDTGVAIGHPVTLKCVVKGIPEPELKWIFINDAQQTSLLRTTTNSLWTECRRGETCEMKTENVMKAQQGTYQCFASNEYGKALTQCYLLVGGIIHFICIL</sequence>
<dbReference type="SUPFAM" id="SSF49265">
    <property type="entry name" value="Fibronectin type III"/>
    <property type="match status" value="2"/>
</dbReference>
<feature type="domain" description="Fibronectin type-III" evidence="8">
    <location>
        <begin position="934"/>
        <end position="1025"/>
    </location>
</feature>
<dbReference type="OMA" id="GRMTWHK"/>
<keyword evidence="4" id="KW-0677">Repeat</keyword>
<keyword evidence="3" id="KW-0963">Cytoplasm</keyword>
<dbReference type="GO" id="GO:0045989">
    <property type="term" value="P:positive regulation of striated muscle contraction"/>
    <property type="evidence" value="ECO:0007669"/>
    <property type="project" value="UniProtKB-ARBA"/>
</dbReference>
<dbReference type="FunFam" id="2.60.40.10:FF:000032">
    <property type="entry name" value="palladin isoform X1"/>
    <property type="match status" value="2"/>
</dbReference>
<dbReference type="Proteomes" id="UP000276776">
    <property type="component" value="Unassembled WGS sequence"/>
</dbReference>
<reference evidence="9 10" key="2">
    <citation type="submission" date="2018-11" db="EMBL/GenBank/DDBJ databases">
        <authorList>
            <consortium name="Pathogen Informatics"/>
        </authorList>
    </citation>
    <scope>NUCLEOTIDE SEQUENCE [LARGE SCALE GENOMIC DNA]</scope>
</reference>
<dbReference type="FunFam" id="2.60.40.10:FF:000107">
    <property type="entry name" value="Myosin, light chain kinase a"/>
    <property type="match status" value="4"/>
</dbReference>
<dbReference type="InterPro" id="IPR003599">
    <property type="entry name" value="Ig_sub"/>
</dbReference>
<dbReference type="SMART" id="SM00060">
    <property type="entry name" value="FN3"/>
    <property type="match status" value="2"/>
</dbReference>
<feature type="domain" description="Ig-like" evidence="7">
    <location>
        <begin position="1242"/>
        <end position="1331"/>
    </location>
</feature>
<feature type="domain" description="Ig-like" evidence="7">
    <location>
        <begin position="727"/>
        <end position="817"/>
    </location>
</feature>
<dbReference type="EMBL" id="UYYF01004710">
    <property type="protein sequence ID" value="VDN06567.1"/>
    <property type="molecule type" value="Genomic_DNA"/>
</dbReference>
<dbReference type="InterPro" id="IPR003598">
    <property type="entry name" value="Ig_sub2"/>
</dbReference>
<dbReference type="SMART" id="SM00409">
    <property type="entry name" value="IG"/>
    <property type="match status" value="11"/>
</dbReference>
<feature type="domain" description="Fibronectin type-III" evidence="8">
    <location>
        <begin position="75"/>
        <end position="167"/>
    </location>
</feature>
<feature type="domain" description="Ig-like" evidence="7">
    <location>
        <begin position="1144"/>
        <end position="1232"/>
    </location>
</feature>
<dbReference type="GO" id="GO:0019899">
    <property type="term" value="F:enzyme binding"/>
    <property type="evidence" value="ECO:0007669"/>
    <property type="project" value="UniProtKB-ARBA"/>
</dbReference>
<feature type="domain" description="Ig-like" evidence="7">
    <location>
        <begin position="1408"/>
        <end position="1498"/>
    </location>
</feature>
<dbReference type="InterPro" id="IPR013098">
    <property type="entry name" value="Ig_I-set"/>
</dbReference>
<feature type="domain" description="Ig-like" evidence="7">
    <location>
        <begin position="625"/>
        <end position="713"/>
    </location>
</feature>
<feature type="domain" description="Ig-like" evidence="7">
    <location>
        <begin position="1355"/>
        <end position="1395"/>
    </location>
</feature>
<evidence type="ECO:0000256" key="1">
    <source>
        <dbReference type="ARBA" id="ARBA00004657"/>
    </source>
</evidence>
<dbReference type="InterPro" id="IPR003961">
    <property type="entry name" value="FN3_dom"/>
</dbReference>
<feature type="domain" description="Ig-like" evidence="7">
    <location>
        <begin position="409"/>
        <end position="496"/>
    </location>
</feature>
<dbReference type="CDD" id="cd00063">
    <property type="entry name" value="FN3"/>
    <property type="match status" value="2"/>
</dbReference>
<evidence type="ECO:0000256" key="5">
    <source>
        <dbReference type="ARBA" id="ARBA00023157"/>
    </source>
</evidence>
<dbReference type="STRING" id="103827.A0A158RCU9"/>
<comment type="subcellular location">
    <subcellularLocation>
        <location evidence="1">Cytoplasm</location>
        <location evidence="1">Myofibril</location>
    </subcellularLocation>
</comment>
<dbReference type="SUPFAM" id="SSF48726">
    <property type="entry name" value="Immunoglobulin"/>
    <property type="match status" value="13"/>
</dbReference>
<proteinExistence type="inferred from homology"/>
<evidence type="ECO:0000256" key="2">
    <source>
        <dbReference type="ARBA" id="ARBA00006692"/>
    </source>
</evidence>
<dbReference type="FunFam" id="2.60.40.10:FF:000425">
    <property type="entry name" value="Myosin light chain kinase"/>
    <property type="match status" value="2"/>
</dbReference>
<reference evidence="11" key="1">
    <citation type="submission" date="2016-04" db="UniProtKB">
        <authorList>
            <consortium name="WormBaseParasite"/>
        </authorList>
    </citation>
    <scope>IDENTIFICATION</scope>
</reference>
<evidence type="ECO:0000313" key="10">
    <source>
        <dbReference type="Proteomes" id="UP000276776"/>
    </source>
</evidence>
<evidence type="ECO:0000259" key="7">
    <source>
        <dbReference type="PROSITE" id="PS50835"/>
    </source>
</evidence>
<dbReference type="GO" id="GO:0060298">
    <property type="term" value="P:positive regulation of sarcomere organization"/>
    <property type="evidence" value="ECO:0007669"/>
    <property type="project" value="UniProtKB-ARBA"/>
</dbReference>
<accession>A0A158RCU9</accession>
<keyword evidence="5" id="KW-1015">Disulfide bond</keyword>
<dbReference type="PROSITE" id="PS50835">
    <property type="entry name" value="IG_LIKE"/>
    <property type="match status" value="11"/>
</dbReference>
<organism evidence="11">
    <name type="scientific">Thelazia callipaeda</name>
    <name type="common">Oriental eyeworm</name>
    <name type="synonym">Parasitic nematode</name>
    <dbReference type="NCBI Taxonomy" id="103827"/>
    <lineage>
        <taxon>Eukaryota</taxon>
        <taxon>Metazoa</taxon>
        <taxon>Ecdysozoa</taxon>
        <taxon>Nematoda</taxon>
        <taxon>Chromadorea</taxon>
        <taxon>Rhabditida</taxon>
        <taxon>Spirurina</taxon>
        <taxon>Spiruromorpha</taxon>
        <taxon>Thelazioidea</taxon>
        <taxon>Thelaziidae</taxon>
        <taxon>Thelazia</taxon>
    </lineage>
</organism>
<name>A0A158RCU9_THECL</name>
<dbReference type="Pfam" id="PF07679">
    <property type="entry name" value="I-set"/>
    <property type="match status" value="13"/>
</dbReference>
<evidence type="ECO:0000256" key="3">
    <source>
        <dbReference type="ARBA" id="ARBA00022490"/>
    </source>
</evidence>
<feature type="domain" description="Ig-like" evidence="7">
    <location>
        <begin position="1029"/>
        <end position="1126"/>
    </location>
</feature>
<dbReference type="PANTHER" id="PTHR47633">
    <property type="entry name" value="IMMUNOGLOBULIN"/>
    <property type="match status" value="1"/>
</dbReference>
<dbReference type="GO" id="GO:0040017">
    <property type="term" value="P:positive regulation of locomotion"/>
    <property type="evidence" value="ECO:0007669"/>
    <property type="project" value="UniProtKB-ARBA"/>
</dbReference>
<dbReference type="CDD" id="cd00096">
    <property type="entry name" value="Ig"/>
    <property type="match status" value="2"/>
</dbReference>
<evidence type="ECO:0000256" key="6">
    <source>
        <dbReference type="ARBA" id="ARBA00023319"/>
    </source>
</evidence>
<dbReference type="SMART" id="SM00408">
    <property type="entry name" value="IGc2"/>
    <property type="match status" value="10"/>
</dbReference>
<dbReference type="InterPro" id="IPR007110">
    <property type="entry name" value="Ig-like_dom"/>
</dbReference>
<evidence type="ECO:0000259" key="8">
    <source>
        <dbReference type="PROSITE" id="PS50853"/>
    </source>
</evidence>
<dbReference type="InterPro" id="IPR036179">
    <property type="entry name" value="Ig-like_dom_sf"/>
</dbReference>
<comment type="similarity">
    <text evidence="2">Belongs to the protein kinase superfamily. CAMK Ser/Thr protein kinase family.</text>
</comment>
<feature type="domain" description="Ig-like" evidence="7">
    <location>
        <begin position="829"/>
        <end position="919"/>
    </location>
</feature>
<dbReference type="PRINTS" id="PR00014">
    <property type="entry name" value="FNTYPEIII"/>
</dbReference>
<evidence type="ECO:0000313" key="11">
    <source>
        <dbReference type="WBParaSite" id="TCLT_0000898301-mRNA-1"/>
    </source>
</evidence>
<dbReference type="PROSITE" id="PS50853">
    <property type="entry name" value="FN3"/>
    <property type="match status" value="2"/>
</dbReference>
<feature type="domain" description="Ig-like" evidence="7">
    <location>
        <begin position="305"/>
        <end position="395"/>
    </location>
</feature>
<dbReference type="PANTHER" id="PTHR47633:SF7">
    <property type="entry name" value="TITIN HOMOLOG"/>
    <property type="match status" value="1"/>
</dbReference>
<protein>
    <submittedName>
        <fullName evidence="11">Titin</fullName>
    </submittedName>
</protein>
<feature type="domain" description="Ig-like" evidence="7">
    <location>
        <begin position="507"/>
        <end position="591"/>
    </location>
</feature>
<dbReference type="GO" id="GO:0031672">
    <property type="term" value="C:A band"/>
    <property type="evidence" value="ECO:0007669"/>
    <property type="project" value="UniProtKB-ARBA"/>
</dbReference>
<dbReference type="WBParaSite" id="TCLT_0000898301-mRNA-1">
    <property type="protein sequence ID" value="TCLT_0000898301-mRNA-1"/>
    <property type="gene ID" value="TCLT_0000898301"/>
</dbReference>
<dbReference type="Gene3D" id="2.60.40.10">
    <property type="entry name" value="Immunoglobulins"/>
    <property type="match status" value="15"/>
</dbReference>
<keyword evidence="6" id="KW-0393">Immunoglobulin domain</keyword>
<dbReference type="OrthoDB" id="2152335at2759"/>
<dbReference type="FunFam" id="2.60.40.10:FF:000080">
    <property type="entry name" value="Myosin light chain kinase, smooth muscle"/>
    <property type="match status" value="1"/>
</dbReference>
<keyword evidence="10" id="KW-1185">Reference proteome</keyword>
<evidence type="ECO:0000256" key="4">
    <source>
        <dbReference type="ARBA" id="ARBA00022737"/>
    </source>
</evidence>
<evidence type="ECO:0000313" key="9">
    <source>
        <dbReference type="EMBL" id="VDN06567.1"/>
    </source>
</evidence>
<gene>
    <name evidence="9" type="ORF">TCLT_LOCUS8972</name>
</gene>
<dbReference type="InterPro" id="IPR036116">
    <property type="entry name" value="FN3_sf"/>
</dbReference>
<dbReference type="InterPro" id="IPR013783">
    <property type="entry name" value="Ig-like_fold"/>
</dbReference>